<organism evidence="2 3">
    <name type="scientific">Adineta ricciae</name>
    <name type="common">Rotifer</name>
    <dbReference type="NCBI Taxonomy" id="249248"/>
    <lineage>
        <taxon>Eukaryota</taxon>
        <taxon>Metazoa</taxon>
        <taxon>Spiralia</taxon>
        <taxon>Gnathifera</taxon>
        <taxon>Rotifera</taxon>
        <taxon>Eurotatoria</taxon>
        <taxon>Bdelloidea</taxon>
        <taxon>Adinetida</taxon>
        <taxon>Adinetidae</taxon>
        <taxon>Adineta</taxon>
    </lineage>
</organism>
<protein>
    <submittedName>
        <fullName evidence="2">Uncharacterized protein</fullName>
    </submittedName>
</protein>
<proteinExistence type="predicted"/>
<feature type="compositionally biased region" description="Basic and acidic residues" evidence="1">
    <location>
        <begin position="1"/>
        <end position="12"/>
    </location>
</feature>
<evidence type="ECO:0000313" key="3">
    <source>
        <dbReference type="Proteomes" id="UP000663852"/>
    </source>
</evidence>
<comment type="caution">
    <text evidence="2">The sequence shown here is derived from an EMBL/GenBank/DDBJ whole genome shotgun (WGS) entry which is preliminary data.</text>
</comment>
<feature type="region of interest" description="Disordered" evidence="1">
    <location>
        <begin position="1"/>
        <end position="21"/>
    </location>
</feature>
<sequence length="239" mass="27717">MFNNVMREKYPELTETEPSSNDHEMTDQLLLLFNQLLSSAKLLVDHILTLEFNEYDNCSGDYQEEDKIDITLNIGGINYFLETMSAIVEFSKSSTFPTLRRLYRQIKLKEQLRRMKQYVTAQGTKSRKLELVDDVVYTEFIRSRECHLPKHGSDLRRLAFKIAQDLNTVDFTESHQWLLKSAENFVKRNSDESSFSYDNPSTRTSAKTGEKIMKGHIKSINTVTHSYTPMPIAKRVIAS</sequence>
<dbReference type="AlphaFoldDB" id="A0A814EIY3"/>
<evidence type="ECO:0000313" key="2">
    <source>
        <dbReference type="EMBL" id="CAF0968602.1"/>
    </source>
</evidence>
<gene>
    <name evidence="2" type="ORF">EDS130_LOCUS13251</name>
</gene>
<name>A0A814EIY3_ADIRI</name>
<evidence type="ECO:0000256" key="1">
    <source>
        <dbReference type="SAM" id="MobiDB-lite"/>
    </source>
</evidence>
<reference evidence="2" key="1">
    <citation type="submission" date="2021-02" db="EMBL/GenBank/DDBJ databases">
        <authorList>
            <person name="Nowell W R."/>
        </authorList>
    </citation>
    <scope>NUCLEOTIDE SEQUENCE</scope>
</reference>
<dbReference type="EMBL" id="CAJNOJ010000052">
    <property type="protein sequence ID" value="CAF0968602.1"/>
    <property type="molecule type" value="Genomic_DNA"/>
</dbReference>
<dbReference type="Proteomes" id="UP000663852">
    <property type="component" value="Unassembled WGS sequence"/>
</dbReference>
<accession>A0A814EIY3</accession>